<comment type="caution">
    <text evidence="6">The sequence shown here is derived from an EMBL/GenBank/DDBJ whole genome shotgun (WGS) entry which is preliminary data.</text>
</comment>
<evidence type="ECO:0000256" key="3">
    <source>
        <dbReference type="ARBA" id="ARBA00022679"/>
    </source>
</evidence>
<keyword evidence="2" id="KW-0489">Methyltransferase</keyword>
<evidence type="ECO:0000313" key="6">
    <source>
        <dbReference type="EMBL" id="GFG74471.1"/>
    </source>
</evidence>
<dbReference type="SUPFAM" id="SSF53335">
    <property type="entry name" value="S-adenosyl-L-methionine-dependent methyltransferases"/>
    <property type="match status" value="1"/>
</dbReference>
<protein>
    <recommendedName>
        <fullName evidence="4">Methyltransferase</fullName>
        <ecNumber evidence="4">2.1.1.-</ecNumber>
    </recommendedName>
</protein>
<organism evidence="6 7">
    <name type="scientific">Mycobacterium botniense</name>
    <dbReference type="NCBI Taxonomy" id="84962"/>
    <lineage>
        <taxon>Bacteria</taxon>
        <taxon>Bacillati</taxon>
        <taxon>Actinomycetota</taxon>
        <taxon>Actinomycetes</taxon>
        <taxon>Mycobacteriales</taxon>
        <taxon>Mycobacteriaceae</taxon>
        <taxon>Mycobacterium</taxon>
    </lineage>
</organism>
<dbReference type="PRINTS" id="PR00508">
    <property type="entry name" value="S21N4MTFRASE"/>
</dbReference>
<dbReference type="Proteomes" id="UP000465361">
    <property type="component" value="Unassembled WGS sequence"/>
</dbReference>
<dbReference type="InterPro" id="IPR002941">
    <property type="entry name" value="DNA_methylase_N4/N6"/>
</dbReference>
<dbReference type="PANTHER" id="PTHR13370:SF3">
    <property type="entry name" value="TRNA (GUANINE(10)-N2)-METHYLTRANSFERASE HOMOLOG"/>
    <property type="match status" value="1"/>
</dbReference>
<feature type="domain" description="DNA methylase N-4/N-6" evidence="5">
    <location>
        <begin position="121"/>
        <end position="202"/>
    </location>
</feature>
<accession>A0A7I9XXE5</accession>
<dbReference type="EC" id="2.1.1.-" evidence="4"/>
<sequence length="216" mass="23583">MSIYYQDDYVTLIHGDCRDEDAWESAHLLLTDPPFGIAWTPRTGTAKHKAIVNDSDTAARDYVIGQWGHIKPAYVFGSPLLAPPHGTKQTLVWRKPGDAGLTGQIGGWRRDWEAIYMLGNWPHDARPLKSSVIATNVGTTTYQNGHAHGKPVALLEVLLMAAPGGTVADPFAGSGSTLIAARNVGRKAIGVEFEERYCETIARRLDQQCLNFEVGA</sequence>
<evidence type="ECO:0000313" key="7">
    <source>
        <dbReference type="Proteomes" id="UP000465361"/>
    </source>
</evidence>
<dbReference type="RefSeq" id="WP_163756200.1">
    <property type="nucleotide sequence ID" value="NZ_BLKW01000002.1"/>
</dbReference>
<reference evidence="6 7" key="1">
    <citation type="journal article" date="2019" name="Emerg. Microbes Infect.">
        <title>Comprehensive subspecies identification of 175 nontuberculous mycobacteria species based on 7547 genomic profiles.</title>
        <authorList>
            <person name="Matsumoto Y."/>
            <person name="Kinjo T."/>
            <person name="Motooka D."/>
            <person name="Nabeya D."/>
            <person name="Jung N."/>
            <person name="Uechi K."/>
            <person name="Horii T."/>
            <person name="Iida T."/>
            <person name="Fujita J."/>
            <person name="Nakamura S."/>
        </authorList>
    </citation>
    <scope>NUCLEOTIDE SEQUENCE [LARGE SCALE GENOMIC DNA]</scope>
    <source>
        <strain evidence="6 7">JCM 17322</strain>
    </source>
</reference>
<dbReference type="EMBL" id="BLKW01000002">
    <property type="protein sequence ID" value="GFG74471.1"/>
    <property type="molecule type" value="Genomic_DNA"/>
</dbReference>
<dbReference type="GO" id="GO:0009007">
    <property type="term" value="F:site-specific DNA-methyltransferase (adenine-specific) activity"/>
    <property type="evidence" value="ECO:0007669"/>
    <property type="project" value="TreeGrafter"/>
</dbReference>
<keyword evidence="7" id="KW-1185">Reference proteome</keyword>
<name>A0A7I9XXE5_9MYCO</name>
<dbReference type="GO" id="GO:0003677">
    <property type="term" value="F:DNA binding"/>
    <property type="evidence" value="ECO:0007669"/>
    <property type="project" value="InterPro"/>
</dbReference>
<evidence type="ECO:0000256" key="1">
    <source>
        <dbReference type="ARBA" id="ARBA00006594"/>
    </source>
</evidence>
<dbReference type="PANTHER" id="PTHR13370">
    <property type="entry name" value="RNA METHYLASE-RELATED"/>
    <property type="match status" value="1"/>
</dbReference>
<dbReference type="GO" id="GO:0008170">
    <property type="term" value="F:N-methyltransferase activity"/>
    <property type="evidence" value="ECO:0007669"/>
    <property type="project" value="InterPro"/>
</dbReference>
<dbReference type="AlphaFoldDB" id="A0A7I9XXE5"/>
<evidence type="ECO:0000259" key="5">
    <source>
        <dbReference type="Pfam" id="PF01555"/>
    </source>
</evidence>
<dbReference type="InterPro" id="IPR002052">
    <property type="entry name" value="DNA_methylase_N6_adenine_CS"/>
</dbReference>
<evidence type="ECO:0000256" key="4">
    <source>
        <dbReference type="RuleBase" id="RU362026"/>
    </source>
</evidence>
<dbReference type="GO" id="GO:0005737">
    <property type="term" value="C:cytoplasm"/>
    <property type="evidence" value="ECO:0007669"/>
    <property type="project" value="TreeGrafter"/>
</dbReference>
<dbReference type="Gene3D" id="3.40.50.150">
    <property type="entry name" value="Vaccinia Virus protein VP39"/>
    <property type="match status" value="1"/>
</dbReference>
<keyword evidence="3" id="KW-0808">Transferase</keyword>
<proteinExistence type="inferred from homology"/>
<dbReference type="Pfam" id="PF01555">
    <property type="entry name" value="N6_N4_Mtase"/>
    <property type="match status" value="1"/>
</dbReference>
<comment type="similarity">
    <text evidence="1 4">Belongs to the N(4)/N(6)-methyltransferase family.</text>
</comment>
<dbReference type="InterPro" id="IPR029063">
    <property type="entry name" value="SAM-dependent_MTases_sf"/>
</dbReference>
<dbReference type="InterPro" id="IPR001091">
    <property type="entry name" value="RM_Methyltransferase"/>
</dbReference>
<evidence type="ECO:0000256" key="2">
    <source>
        <dbReference type="ARBA" id="ARBA00022603"/>
    </source>
</evidence>
<dbReference type="PROSITE" id="PS00092">
    <property type="entry name" value="N6_MTASE"/>
    <property type="match status" value="1"/>
</dbReference>
<dbReference type="GO" id="GO:0032259">
    <property type="term" value="P:methylation"/>
    <property type="evidence" value="ECO:0007669"/>
    <property type="project" value="UniProtKB-KW"/>
</dbReference>
<gene>
    <name evidence="6" type="ORF">MBOT_18360</name>
</gene>